<evidence type="ECO:0000313" key="6">
    <source>
        <dbReference type="EMBL" id="KAG2201066.1"/>
    </source>
</evidence>
<dbReference type="CDD" id="cd00052">
    <property type="entry name" value="EH"/>
    <property type="match status" value="3"/>
</dbReference>
<dbReference type="PROSITE" id="PS00018">
    <property type="entry name" value="EF_HAND_1"/>
    <property type="match status" value="1"/>
</dbReference>
<feature type="compositionally biased region" description="Polar residues" evidence="3">
    <location>
        <begin position="418"/>
        <end position="435"/>
    </location>
</feature>
<dbReference type="OrthoDB" id="524326at2759"/>
<feature type="region of interest" description="Disordered" evidence="3">
    <location>
        <begin position="103"/>
        <end position="134"/>
    </location>
</feature>
<dbReference type="InterPro" id="IPR002048">
    <property type="entry name" value="EF_hand_dom"/>
</dbReference>
<dbReference type="SMART" id="SM00027">
    <property type="entry name" value="EH"/>
    <property type="match status" value="3"/>
</dbReference>
<organism evidence="6 7">
    <name type="scientific">Mucor saturninus</name>
    <dbReference type="NCBI Taxonomy" id="64648"/>
    <lineage>
        <taxon>Eukaryota</taxon>
        <taxon>Fungi</taxon>
        <taxon>Fungi incertae sedis</taxon>
        <taxon>Mucoromycota</taxon>
        <taxon>Mucoromycotina</taxon>
        <taxon>Mucoromycetes</taxon>
        <taxon>Mucorales</taxon>
        <taxon>Mucorineae</taxon>
        <taxon>Mucoraceae</taxon>
        <taxon>Mucor</taxon>
    </lineage>
</organism>
<feature type="compositionally biased region" description="Low complexity" evidence="3">
    <location>
        <begin position="666"/>
        <end position="680"/>
    </location>
</feature>
<feature type="domain" description="EH" evidence="4">
    <location>
        <begin position="14"/>
        <end position="98"/>
    </location>
</feature>
<dbReference type="PANTHER" id="PTHR11216">
    <property type="entry name" value="EH DOMAIN"/>
    <property type="match status" value="1"/>
</dbReference>
<dbReference type="AlphaFoldDB" id="A0A8H7UWC1"/>
<feature type="compositionally biased region" description="Low complexity" evidence="3">
    <location>
        <begin position="365"/>
        <end position="381"/>
    </location>
</feature>
<protein>
    <submittedName>
        <fullName evidence="6">Uncharacterized protein</fullName>
    </submittedName>
</protein>
<accession>A0A8H7UWC1</accession>
<feature type="compositionally biased region" description="Polar residues" evidence="3">
    <location>
        <begin position="345"/>
        <end position="364"/>
    </location>
</feature>
<evidence type="ECO:0000256" key="2">
    <source>
        <dbReference type="SAM" id="Coils"/>
    </source>
</evidence>
<dbReference type="GO" id="GO:0005737">
    <property type="term" value="C:cytoplasm"/>
    <property type="evidence" value="ECO:0007669"/>
    <property type="project" value="TreeGrafter"/>
</dbReference>
<feature type="compositionally biased region" description="Low complexity" evidence="3">
    <location>
        <begin position="707"/>
        <end position="716"/>
    </location>
</feature>
<dbReference type="CDD" id="cd22249">
    <property type="entry name" value="UDM1_RNF168_RNF169-like"/>
    <property type="match status" value="1"/>
</dbReference>
<dbReference type="EMBL" id="JAEPRD010000075">
    <property type="protein sequence ID" value="KAG2201066.1"/>
    <property type="molecule type" value="Genomic_DNA"/>
</dbReference>
<comment type="caution">
    <text evidence="6">The sequence shown here is derived from an EMBL/GenBank/DDBJ whole genome shotgun (WGS) entry which is preliminary data.</text>
</comment>
<feature type="compositionally biased region" description="Low complexity" evidence="3">
    <location>
        <begin position="120"/>
        <end position="129"/>
    </location>
</feature>
<feature type="domain" description="EH" evidence="4">
    <location>
        <begin position="268"/>
        <end position="357"/>
    </location>
</feature>
<feature type="region of interest" description="Disordered" evidence="3">
    <location>
        <begin position="587"/>
        <end position="747"/>
    </location>
</feature>
<dbReference type="SMART" id="SM00054">
    <property type="entry name" value="EFh"/>
    <property type="match status" value="5"/>
</dbReference>
<dbReference type="Proteomes" id="UP000603453">
    <property type="component" value="Unassembled WGS sequence"/>
</dbReference>
<dbReference type="InterPro" id="IPR000261">
    <property type="entry name" value="EH_dom"/>
</dbReference>
<evidence type="ECO:0000313" key="7">
    <source>
        <dbReference type="Proteomes" id="UP000603453"/>
    </source>
</evidence>
<dbReference type="GO" id="GO:0006897">
    <property type="term" value="P:endocytosis"/>
    <property type="evidence" value="ECO:0007669"/>
    <property type="project" value="TreeGrafter"/>
</dbReference>
<gene>
    <name evidence="6" type="ORF">INT47_010818</name>
</gene>
<keyword evidence="7" id="KW-1185">Reference proteome</keyword>
<feature type="compositionally biased region" description="Low complexity" evidence="3">
    <location>
        <begin position="642"/>
        <end position="656"/>
    </location>
</feature>
<keyword evidence="1" id="KW-0106">Calcium</keyword>
<dbReference type="InterPro" id="IPR018247">
    <property type="entry name" value="EF_Hand_1_Ca_BS"/>
</dbReference>
<dbReference type="SUPFAM" id="SSF47473">
    <property type="entry name" value="EF-hand"/>
    <property type="match status" value="3"/>
</dbReference>
<dbReference type="InterPro" id="IPR011992">
    <property type="entry name" value="EF-hand-dom_pair"/>
</dbReference>
<name>A0A8H7UWC1_9FUNG</name>
<evidence type="ECO:0000256" key="3">
    <source>
        <dbReference type="SAM" id="MobiDB-lite"/>
    </source>
</evidence>
<reference evidence="6" key="1">
    <citation type="submission" date="2020-12" db="EMBL/GenBank/DDBJ databases">
        <title>Metabolic potential, ecology and presence of endohyphal bacteria is reflected in genomic diversity of Mucoromycotina.</title>
        <authorList>
            <person name="Muszewska A."/>
            <person name="Okrasinska A."/>
            <person name="Steczkiewicz K."/>
            <person name="Drgas O."/>
            <person name="Orlowska M."/>
            <person name="Perlinska-Lenart U."/>
            <person name="Aleksandrzak-Piekarczyk T."/>
            <person name="Szatraj K."/>
            <person name="Zielenkiewicz U."/>
            <person name="Pilsyk S."/>
            <person name="Malc E."/>
            <person name="Mieczkowski P."/>
            <person name="Kruszewska J.S."/>
            <person name="Biernat P."/>
            <person name="Pawlowska J."/>
        </authorList>
    </citation>
    <scope>NUCLEOTIDE SEQUENCE</scope>
    <source>
        <strain evidence="6">WA0000017839</strain>
    </source>
</reference>
<keyword evidence="2" id="KW-0175">Coiled coil</keyword>
<proteinExistence type="predicted"/>
<dbReference type="Gene3D" id="1.10.238.10">
    <property type="entry name" value="EF-hand"/>
    <property type="match status" value="3"/>
</dbReference>
<dbReference type="GO" id="GO:0005886">
    <property type="term" value="C:plasma membrane"/>
    <property type="evidence" value="ECO:0007669"/>
    <property type="project" value="TreeGrafter"/>
</dbReference>
<dbReference type="GO" id="GO:0016197">
    <property type="term" value="P:endosomal transport"/>
    <property type="evidence" value="ECO:0007669"/>
    <property type="project" value="TreeGrafter"/>
</dbReference>
<feature type="domain" description="EF-hand" evidence="5">
    <location>
        <begin position="301"/>
        <end position="336"/>
    </location>
</feature>
<dbReference type="PROSITE" id="PS50031">
    <property type="entry name" value="EH"/>
    <property type="match status" value="3"/>
</dbReference>
<feature type="domain" description="EF-hand" evidence="5">
    <location>
        <begin position="47"/>
        <end position="82"/>
    </location>
</feature>
<feature type="region of interest" description="Disordered" evidence="3">
    <location>
        <begin position="232"/>
        <end position="254"/>
    </location>
</feature>
<feature type="domain" description="EH" evidence="4">
    <location>
        <begin position="138"/>
        <end position="227"/>
    </location>
</feature>
<dbReference type="PROSITE" id="PS50222">
    <property type="entry name" value="EF_HAND_2"/>
    <property type="match status" value="2"/>
</dbReference>
<sequence length="747" mass="82626">MSNANWESQLSVIEKNTFLDLFKKVDADNKGIVLHDEAMDFLKKSDIPQNILTQFWNAADNENKGFLTEQEFCTILKLIACAQHGVMTGDPILATKVPLPEFNGTGAVNNNRPMPPPPHQQQQQQQQQQSMDVISPEDRQKYIGLFNSFGPENNILSGDRARAAFVQSNLPPQTLQTIWNLADTRKSGSLNQTEFIIAMFYIERAMKGLNQFPPTLPANIYASATGRPSASPLVRNTTLHVNSPPPIPKRSPVFQNRPLPVVTISPDEYQKYQTFFKQLDTDQSGYVSGADAVVFFRHSKLPESDLAKIWDLADTDSSGMLSEQEFAIAMHMINGRVKGGDLPNTLPTFNIQPPQQHPFSTGPSQQQQQQQQQQQYAPQQQHNVDLLSLSDFSGPAPPPPQQQQQQQQYGQNKVDLARSQSTMLQSSVSTETNRAQTAHQQFNQESQAVQELLKQIETQKETLNKMKTQAEEAEKLLAAEKKRKEELVQELQMYRQETKHFSTRAENAKEEAIKVKTEIEELKKEKEKDNVFSLSNAPSPAVGGGLFAKVNGQSPSLFAKVNESPSLFAKVNDSPVSSHSTGQKAFDPFAGFNKSSTSAPSPTINTLKAETEQKATPNSSHLDISDIESKYPDLNTMEQNFAPAAAASASPSPASAQVEEKKSPKKTTQTSPQPSKSVSKYGFDLSAFESTNNTNNTDTASMKDELSSLFSSPSTSKAPLPSNTNGFDDIFGQSATKKTTNFEDIFK</sequence>
<feature type="region of interest" description="Disordered" evidence="3">
    <location>
        <begin position="339"/>
        <end position="435"/>
    </location>
</feature>
<feature type="compositionally biased region" description="Polar residues" evidence="3">
    <location>
        <begin position="593"/>
        <end position="622"/>
    </location>
</feature>
<dbReference type="GO" id="GO:0005509">
    <property type="term" value="F:calcium ion binding"/>
    <property type="evidence" value="ECO:0007669"/>
    <property type="project" value="InterPro"/>
</dbReference>
<evidence type="ECO:0000259" key="5">
    <source>
        <dbReference type="PROSITE" id="PS50222"/>
    </source>
</evidence>
<evidence type="ECO:0000259" key="4">
    <source>
        <dbReference type="PROSITE" id="PS50031"/>
    </source>
</evidence>
<evidence type="ECO:0000256" key="1">
    <source>
        <dbReference type="ARBA" id="ARBA00022837"/>
    </source>
</evidence>
<dbReference type="Pfam" id="PF12763">
    <property type="entry name" value="EH"/>
    <property type="match status" value="3"/>
</dbReference>
<feature type="coiled-coil region" evidence="2">
    <location>
        <begin position="439"/>
        <end position="529"/>
    </location>
</feature>